<evidence type="ECO:0000256" key="7">
    <source>
        <dbReference type="SAM" id="Phobius"/>
    </source>
</evidence>
<dbReference type="EMBL" id="JAUHTR010000007">
    <property type="protein sequence ID" value="MDN4525594.1"/>
    <property type="molecule type" value="Genomic_DNA"/>
</dbReference>
<keyword evidence="3 7" id="KW-0812">Transmembrane</keyword>
<dbReference type="Proteomes" id="UP001172721">
    <property type="component" value="Unassembled WGS sequence"/>
</dbReference>
<feature type="transmembrane region" description="Helical" evidence="7">
    <location>
        <begin position="21"/>
        <end position="45"/>
    </location>
</feature>
<accession>A0ABT8HXV3</accession>
<evidence type="ECO:0000256" key="2">
    <source>
        <dbReference type="ARBA" id="ARBA00022475"/>
    </source>
</evidence>
<evidence type="ECO:0000256" key="6">
    <source>
        <dbReference type="ARBA" id="ARBA00038076"/>
    </source>
</evidence>
<dbReference type="PANTHER" id="PTHR30572">
    <property type="entry name" value="MEMBRANE COMPONENT OF TRANSPORTER-RELATED"/>
    <property type="match status" value="1"/>
</dbReference>
<name>A0ABT8HXV3_9BACL</name>
<evidence type="ECO:0000256" key="4">
    <source>
        <dbReference type="ARBA" id="ARBA00022989"/>
    </source>
</evidence>
<organism evidence="10 11">
    <name type="scientific">Fictibacillus fluitans</name>
    <dbReference type="NCBI Taxonomy" id="3058422"/>
    <lineage>
        <taxon>Bacteria</taxon>
        <taxon>Bacillati</taxon>
        <taxon>Bacillota</taxon>
        <taxon>Bacilli</taxon>
        <taxon>Bacillales</taxon>
        <taxon>Fictibacillaceae</taxon>
        <taxon>Fictibacillus</taxon>
    </lineage>
</organism>
<gene>
    <name evidence="10" type="ORF">QYB97_14005</name>
</gene>
<dbReference type="PROSITE" id="PS51257">
    <property type="entry name" value="PROKAR_LIPOPROTEIN"/>
    <property type="match status" value="1"/>
</dbReference>
<feature type="transmembrane region" description="Helical" evidence="7">
    <location>
        <begin position="295"/>
        <end position="320"/>
    </location>
</feature>
<feature type="transmembrane region" description="Helical" evidence="7">
    <location>
        <begin position="397"/>
        <end position="420"/>
    </location>
</feature>
<dbReference type="InterPro" id="IPR025857">
    <property type="entry name" value="MacB_PCD"/>
</dbReference>
<keyword evidence="11" id="KW-1185">Reference proteome</keyword>
<feature type="transmembrane region" description="Helical" evidence="7">
    <location>
        <begin position="357"/>
        <end position="385"/>
    </location>
</feature>
<evidence type="ECO:0000256" key="1">
    <source>
        <dbReference type="ARBA" id="ARBA00004651"/>
    </source>
</evidence>
<evidence type="ECO:0000259" key="8">
    <source>
        <dbReference type="Pfam" id="PF02687"/>
    </source>
</evidence>
<comment type="caution">
    <text evidence="10">The sequence shown here is derived from an EMBL/GenBank/DDBJ whole genome shotgun (WGS) entry which is preliminary data.</text>
</comment>
<comment type="similarity">
    <text evidence="6">Belongs to the ABC-4 integral membrane protein family.</text>
</comment>
<dbReference type="Pfam" id="PF02687">
    <property type="entry name" value="FtsX"/>
    <property type="match status" value="1"/>
</dbReference>
<evidence type="ECO:0000256" key="5">
    <source>
        <dbReference type="ARBA" id="ARBA00023136"/>
    </source>
</evidence>
<dbReference type="PANTHER" id="PTHR30572:SF4">
    <property type="entry name" value="ABC TRANSPORTER PERMEASE YTRF"/>
    <property type="match status" value="1"/>
</dbReference>
<evidence type="ECO:0000313" key="11">
    <source>
        <dbReference type="Proteomes" id="UP001172721"/>
    </source>
</evidence>
<dbReference type="RefSeq" id="WP_301166626.1">
    <property type="nucleotide sequence ID" value="NZ_JAUHTR010000007.1"/>
</dbReference>
<dbReference type="Pfam" id="PF12704">
    <property type="entry name" value="MacB_PCD"/>
    <property type="match status" value="1"/>
</dbReference>
<sequence length="442" mass="49831">MKFRDRYRFVRANMKKNKTRVIMTVLAATIGCAFLIVLASIGFGIHKTAIKDITNGRLMTEIEVHGEKPFTLEEIQKLDDLKNTKTVTRKQIIENNLTYHLNKYESHAETMVADLPAEKKAGFELSKGRMPIHKNEIVVGYDFAKGLIKPVPDEDTKNLSEQEMQNKMKDSQYKGNLLGKTVQLEIQQLEGKRMVKKNFPLTIVGIGKKPSKQWMMNESVFISEGQLKDIERFTKTPRGIMNSPENKNLKMDYNVYNDVKVYTHTADEVEGVSKKIEKWGYSTYSPQNELKQINVIFLIIKIGLITVGTVAVLIASIGIFNTMTMAVTERAQDIGIMKAIGAHPGVIKKIFLMESSFIGVMGALIGTAIAYLFSFGVNLILPVLIEQFFHEKPPENFYFSYIPVTLPLICIAICFGVTLISGLRPAVRATQVDVLKALRRDI</sequence>
<dbReference type="InterPro" id="IPR003838">
    <property type="entry name" value="ABC3_permease_C"/>
</dbReference>
<keyword evidence="4 7" id="KW-1133">Transmembrane helix</keyword>
<reference evidence="10" key="1">
    <citation type="submission" date="2023-07" db="EMBL/GenBank/DDBJ databases">
        <title>Fictibacillus sp. isolated from freshwater pond.</title>
        <authorList>
            <person name="Kirdat K."/>
            <person name="Bhat A."/>
            <person name="Mourya A."/>
            <person name="Yadav A."/>
        </authorList>
    </citation>
    <scope>NUCLEOTIDE SEQUENCE</scope>
    <source>
        <strain evidence="10">NE201</strain>
    </source>
</reference>
<comment type="subcellular location">
    <subcellularLocation>
        <location evidence="1">Cell membrane</location>
        <topology evidence="1">Multi-pass membrane protein</topology>
    </subcellularLocation>
</comment>
<evidence type="ECO:0000313" key="10">
    <source>
        <dbReference type="EMBL" id="MDN4525594.1"/>
    </source>
</evidence>
<proteinExistence type="inferred from homology"/>
<dbReference type="InterPro" id="IPR050250">
    <property type="entry name" value="Macrolide_Exporter_MacB"/>
</dbReference>
<keyword evidence="5 7" id="KW-0472">Membrane</keyword>
<feature type="domain" description="ABC3 transporter permease C-terminal" evidence="8">
    <location>
        <begin position="306"/>
        <end position="429"/>
    </location>
</feature>
<evidence type="ECO:0000256" key="3">
    <source>
        <dbReference type="ARBA" id="ARBA00022692"/>
    </source>
</evidence>
<evidence type="ECO:0000259" key="9">
    <source>
        <dbReference type="Pfam" id="PF12704"/>
    </source>
</evidence>
<keyword evidence="2" id="KW-1003">Cell membrane</keyword>
<feature type="domain" description="MacB-like periplasmic core" evidence="9">
    <location>
        <begin position="22"/>
        <end position="231"/>
    </location>
</feature>
<protein>
    <submittedName>
        <fullName evidence="10">ABC transporter permease</fullName>
    </submittedName>
</protein>